<dbReference type="Proteomes" id="UP001519460">
    <property type="component" value="Unassembled WGS sequence"/>
</dbReference>
<name>A0ABD0LRE9_9CAEN</name>
<feature type="compositionally biased region" description="Low complexity" evidence="1">
    <location>
        <begin position="89"/>
        <end position="100"/>
    </location>
</feature>
<accession>A0ABD0LRE9</accession>
<proteinExistence type="predicted"/>
<reference evidence="2 3" key="1">
    <citation type="journal article" date="2023" name="Sci. Data">
        <title>Genome assembly of the Korean intertidal mud-creeper Batillaria attramentaria.</title>
        <authorList>
            <person name="Patra A.K."/>
            <person name="Ho P.T."/>
            <person name="Jun S."/>
            <person name="Lee S.J."/>
            <person name="Kim Y."/>
            <person name="Won Y.J."/>
        </authorList>
    </citation>
    <scope>NUCLEOTIDE SEQUENCE [LARGE SCALE GENOMIC DNA]</scope>
    <source>
        <strain evidence="2">Wonlab-2016</strain>
    </source>
</reference>
<dbReference type="AlphaFoldDB" id="A0ABD0LRE9"/>
<protein>
    <submittedName>
        <fullName evidence="2">Uncharacterized protein</fullName>
    </submittedName>
</protein>
<feature type="region of interest" description="Disordered" evidence="1">
    <location>
        <begin position="1"/>
        <end position="30"/>
    </location>
</feature>
<feature type="compositionally biased region" description="Basic residues" evidence="1">
    <location>
        <begin position="119"/>
        <end position="130"/>
    </location>
</feature>
<evidence type="ECO:0000313" key="2">
    <source>
        <dbReference type="EMBL" id="KAK7501618.1"/>
    </source>
</evidence>
<feature type="compositionally biased region" description="Basic and acidic residues" evidence="1">
    <location>
        <begin position="16"/>
        <end position="30"/>
    </location>
</feature>
<comment type="caution">
    <text evidence="2">The sequence shown here is derived from an EMBL/GenBank/DDBJ whole genome shotgun (WGS) entry which is preliminary data.</text>
</comment>
<evidence type="ECO:0000313" key="3">
    <source>
        <dbReference type="Proteomes" id="UP001519460"/>
    </source>
</evidence>
<organism evidence="2 3">
    <name type="scientific">Batillaria attramentaria</name>
    <dbReference type="NCBI Taxonomy" id="370345"/>
    <lineage>
        <taxon>Eukaryota</taxon>
        <taxon>Metazoa</taxon>
        <taxon>Spiralia</taxon>
        <taxon>Lophotrochozoa</taxon>
        <taxon>Mollusca</taxon>
        <taxon>Gastropoda</taxon>
        <taxon>Caenogastropoda</taxon>
        <taxon>Sorbeoconcha</taxon>
        <taxon>Cerithioidea</taxon>
        <taxon>Batillariidae</taxon>
        <taxon>Batillaria</taxon>
    </lineage>
</organism>
<sequence>MQSEPGKAPRVLISENKGDKSPCLRHDSRDIRAQTATIPVVSTNEMEQVEFTSFNSVSATHLCSIQRKVKAGCGGGICRSRHGHVMTVSQSVGSSSISSIDMQNLYPETARSTEPSKYMKSRKQYSFKQP</sequence>
<feature type="region of interest" description="Disordered" evidence="1">
    <location>
        <begin position="89"/>
        <end position="130"/>
    </location>
</feature>
<gene>
    <name evidence="2" type="ORF">BaRGS_00007049</name>
</gene>
<keyword evidence="3" id="KW-1185">Reference proteome</keyword>
<dbReference type="EMBL" id="JACVVK020000030">
    <property type="protein sequence ID" value="KAK7501618.1"/>
    <property type="molecule type" value="Genomic_DNA"/>
</dbReference>
<evidence type="ECO:0000256" key="1">
    <source>
        <dbReference type="SAM" id="MobiDB-lite"/>
    </source>
</evidence>